<feature type="transmembrane region" description="Helical" evidence="8">
    <location>
        <begin position="111"/>
        <end position="130"/>
    </location>
</feature>
<evidence type="ECO:0000256" key="5">
    <source>
        <dbReference type="ARBA" id="ARBA00022989"/>
    </source>
</evidence>
<evidence type="ECO:0000256" key="2">
    <source>
        <dbReference type="ARBA" id="ARBA00022617"/>
    </source>
</evidence>
<keyword evidence="4" id="KW-0479">Metal-binding</keyword>
<dbReference type="InterPro" id="IPR034804">
    <property type="entry name" value="SQR/QFR_C/D"/>
</dbReference>
<evidence type="ECO:0000256" key="4">
    <source>
        <dbReference type="ARBA" id="ARBA00022723"/>
    </source>
</evidence>
<dbReference type="InterPro" id="IPR039023">
    <property type="entry name" value="SdhC_prok"/>
</dbReference>
<keyword evidence="3 8" id="KW-0812">Transmembrane</keyword>
<evidence type="ECO:0000256" key="8">
    <source>
        <dbReference type="SAM" id="Phobius"/>
    </source>
</evidence>
<dbReference type="EMBL" id="JBHSDJ010000120">
    <property type="protein sequence ID" value="MFC4248333.1"/>
    <property type="molecule type" value="Genomic_DNA"/>
</dbReference>
<reference evidence="9 10" key="1">
    <citation type="journal article" date="2014" name="Int. J. Syst. Evol. Microbiol.">
        <title>Complete genome sequence of Corynebacterium casei LMG S-19264T (=DSM 44701T), isolated from a smear-ripened cheese.</title>
        <authorList>
            <consortium name="US DOE Joint Genome Institute (JGI-PGF)"/>
            <person name="Walter F."/>
            <person name="Albersmeier A."/>
            <person name="Kalinowski J."/>
            <person name="Ruckert C."/>
        </authorList>
    </citation>
    <scope>NUCLEOTIDE SEQUENCE [LARGE SCALE GENOMIC DNA]</scope>
    <source>
        <strain evidence="9 10">IBRC-M 10912</strain>
    </source>
</reference>
<dbReference type="Pfam" id="PF01127">
    <property type="entry name" value="Sdh_cyt"/>
    <property type="match status" value="1"/>
</dbReference>
<dbReference type="GeneID" id="71855961"/>
<keyword evidence="2" id="KW-0349">Heme</keyword>
<evidence type="ECO:0000313" key="9">
    <source>
        <dbReference type="EMBL" id="MFC4248333.1"/>
    </source>
</evidence>
<dbReference type="AlphaFoldDB" id="A0ABD5P1Z7"/>
<dbReference type="SUPFAM" id="SSF81343">
    <property type="entry name" value="Fumarate reductase respiratory complex transmembrane subunits"/>
    <property type="match status" value="1"/>
</dbReference>
<dbReference type="PANTHER" id="PTHR41910">
    <property type="entry name" value="SUCCINATE DEHYDROGENASE 2 MEMBRANE SUBUNIT SDHC"/>
    <property type="match status" value="1"/>
</dbReference>
<dbReference type="RefSeq" id="WP_246976152.1">
    <property type="nucleotide sequence ID" value="NZ_CP095398.1"/>
</dbReference>
<keyword evidence="6" id="KW-0408">Iron</keyword>
<keyword evidence="5 8" id="KW-1133">Transmembrane helix</keyword>
<feature type="transmembrane region" description="Helical" evidence="8">
    <location>
        <begin position="45"/>
        <end position="63"/>
    </location>
</feature>
<dbReference type="Proteomes" id="UP001595821">
    <property type="component" value="Unassembled WGS sequence"/>
</dbReference>
<name>A0ABD5P1Z7_9EURY</name>
<evidence type="ECO:0000256" key="7">
    <source>
        <dbReference type="ARBA" id="ARBA00023136"/>
    </source>
</evidence>
<evidence type="ECO:0000256" key="6">
    <source>
        <dbReference type="ARBA" id="ARBA00023004"/>
    </source>
</evidence>
<evidence type="ECO:0000256" key="3">
    <source>
        <dbReference type="ARBA" id="ARBA00022692"/>
    </source>
</evidence>
<evidence type="ECO:0000313" key="10">
    <source>
        <dbReference type="Proteomes" id="UP001595821"/>
    </source>
</evidence>
<dbReference type="GO" id="GO:0016020">
    <property type="term" value="C:membrane"/>
    <property type="evidence" value="ECO:0007669"/>
    <property type="project" value="UniProtKB-SubCell"/>
</dbReference>
<dbReference type="GO" id="GO:0046872">
    <property type="term" value="F:metal ion binding"/>
    <property type="evidence" value="ECO:0007669"/>
    <property type="project" value="UniProtKB-KW"/>
</dbReference>
<keyword evidence="7 8" id="KW-0472">Membrane</keyword>
<accession>A0ABD5P1Z7</accession>
<dbReference type="Gene3D" id="1.20.1300.10">
    <property type="entry name" value="Fumarate reductase/succinate dehydrogenase, transmembrane subunit"/>
    <property type="match status" value="1"/>
</dbReference>
<comment type="subcellular location">
    <subcellularLocation>
        <location evidence="1">Membrane</location>
    </subcellularLocation>
</comment>
<feature type="transmembrane region" description="Helical" evidence="8">
    <location>
        <begin position="70"/>
        <end position="91"/>
    </location>
</feature>
<sequence>MAYNDTAPEVASMKEDRVIYRRKLLEFGSWTDFSTGHAAFVLHRLTGWLLLGWILIHLVVPAVRTSPDAVHIPGSNAVIVSLLAILVFHGFNGIRLILAELGGTTADHNRVAFFLSIILSAILISLLGVVL</sequence>
<comment type="caution">
    <text evidence="9">The sequence shown here is derived from an EMBL/GenBank/DDBJ whole genome shotgun (WGS) entry which is preliminary data.</text>
</comment>
<protein>
    <recommendedName>
        <fullName evidence="11">Succinate dehydrogenase, cytochrome b556 subunit</fullName>
    </recommendedName>
</protein>
<evidence type="ECO:0000256" key="1">
    <source>
        <dbReference type="ARBA" id="ARBA00004370"/>
    </source>
</evidence>
<organism evidence="9 10">
    <name type="scientific">Natribaculum luteum</name>
    <dbReference type="NCBI Taxonomy" id="1586232"/>
    <lineage>
        <taxon>Archaea</taxon>
        <taxon>Methanobacteriati</taxon>
        <taxon>Methanobacteriota</taxon>
        <taxon>Stenosarchaea group</taxon>
        <taxon>Halobacteria</taxon>
        <taxon>Halobacteriales</taxon>
        <taxon>Natrialbaceae</taxon>
        <taxon>Natribaculum</taxon>
    </lineage>
</organism>
<evidence type="ECO:0008006" key="11">
    <source>
        <dbReference type="Google" id="ProtNLM"/>
    </source>
</evidence>
<dbReference type="InterPro" id="IPR000701">
    <property type="entry name" value="SuccDH_FuR_B_TM-su"/>
</dbReference>
<proteinExistence type="predicted"/>
<dbReference type="PANTHER" id="PTHR41910:SF1">
    <property type="entry name" value="SUCCINATE DEHYDROGENASE HYDROPHOBIC MEMBRANE ANCHOR SUBUNIT"/>
    <property type="match status" value="1"/>
</dbReference>
<gene>
    <name evidence="9" type="ORF">ACFOZ7_15575</name>
</gene>